<proteinExistence type="predicted"/>
<accession>A0A7Y3WI16</accession>
<protein>
    <submittedName>
        <fullName evidence="1">Uncharacterized protein</fullName>
    </submittedName>
</protein>
<dbReference type="AlphaFoldDB" id="A0A7Y3WI16"/>
<evidence type="ECO:0000313" key="2">
    <source>
        <dbReference type="Proteomes" id="UP000519972"/>
    </source>
</evidence>
<name>A0A7Y3WI16_9HYPH</name>
<dbReference type="RefSeq" id="WP_171378032.1">
    <property type="nucleotide sequence ID" value="NZ_JABFCN010000056.1"/>
</dbReference>
<dbReference type="EMBL" id="JABFCN010000056">
    <property type="protein sequence ID" value="NNU40769.1"/>
    <property type="molecule type" value="Genomic_DNA"/>
</dbReference>
<dbReference type="Proteomes" id="UP000519972">
    <property type="component" value="Unassembled WGS sequence"/>
</dbReference>
<organism evidence="1 2">
    <name type="scientific">Rhizobium sophorae</name>
    <dbReference type="NCBI Taxonomy" id="1535242"/>
    <lineage>
        <taxon>Bacteria</taxon>
        <taxon>Pseudomonadati</taxon>
        <taxon>Pseudomonadota</taxon>
        <taxon>Alphaproteobacteria</taxon>
        <taxon>Hyphomicrobiales</taxon>
        <taxon>Rhizobiaceae</taxon>
        <taxon>Rhizobium/Agrobacterium group</taxon>
        <taxon>Rhizobium</taxon>
    </lineage>
</organism>
<sequence>MIDPLTARPETPERKVELDQTVDFAIQLLVEEAHLVGWTDRNLQRHHIGGVAGWLAEMFMKSNLVKRSSIHVGRRFLRTKGAIRANRRYSGLA</sequence>
<comment type="caution">
    <text evidence="1">The sequence shown here is derived from an EMBL/GenBank/DDBJ whole genome shotgun (WGS) entry which is preliminary data.</text>
</comment>
<evidence type="ECO:0000313" key="1">
    <source>
        <dbReference type="EMBL" id="NNU40769.1"/>
    </source>
</evidence>
<keyword evidence="2" id="KW-1185">Reference proteome</keyword>
<gene>
    <name evidence="1" type="ORF">G9X64_30660</name>
</gene>
<reference evidence="1 2" key="1">
    <citation type="submission" date="2020-02" db="EMBL/GenBank/DDBJ databases">
        <authorList>
            <person name="Sun Q."/>
        </authorList>
    </citation>
    <scope>NUCLEOTIDE SEQUENCE [LARGE SCALE GENOMIC DNA]</scope>
    <source>
        <strain evidence="1 2">CCBAU 03386</strain>
    </source>
</reference>